<name>A0A0R0A5D5_9GAMM</name>
<protein>
    <submittedName>
        <fullName evidence="2">Uncharacterized protein</fullName>
    </submittedName>
</protein>
<accession>A0A0R0A5D5</accession>
<keyword evidence="1" id="KW-1133">Transmembrane helix</keyword>
<comment type="caution">
    <text evidence="2">The sequence shown here is derived from an EMBL/GenBank/DDBJ whole genome shotgun (WGS) entry which is preliminary data.</text>
</comment>
<dbReference type="Proteomes" id="UP000051802">
    <property type="component" value="Unassembled WGS sequence"/>
</dbReference>
<feature type="transmembrane region" description="Helical" evidence="1">
    <location>
        <begin position="26"/>
        <end position="44"/>
    </location>
</feature>
<organism evidence="2 3">
    <name type="scientific">Stenotrophomonas panacihumi</name>
    <dbReference type="NCBI Taxonomy" id="676599"/>
    <lineage>
        <taxon>Bacteria</taxon>
        <taxon>Pseudomonadati</taxon>
        <taxon>Pseudomonadota</taxon>
        <taxon>Gammaproteobacteria</taxon>
        <taxon>Lysobacterales</taxon>
        <taxon>Lysobacteraceae</taxon>
        <taxon>Stenotrophomonas</taxon>
    </lineage>
</organism>
<reference evidence="2 3" key="1">
    <citation type="submission" date="2015-10" db="EMBL/GenBank/DDBJ databases">
        <title>Genome sequencing and analysis of members of genus Stenotrophomonas.</title>
        <authorList>
            <person name="Patil P.P."/>
            <person name="Midha S."/>
            <person name="Patil P.B."/>
        </authorList>
    </citation>
    <scope>NUCLEOTIDE SEQUENCE [LARGE SCALE GENOMIC DNA]</scope>
    <source>
        <strain evidence="2 3">JCM 16536</strain>
    </source>
</reference>
<sequence>MHWLFLLLALGALILAFSTPHMWLLVLSLFAALAFMAAWARGWYVSRVGEAEESGHIVDPVELHRLRSLAAARKAAAAEPPASEP</sequence>
<dbReference type="STRING" id="676599.ARC20_02225"/>
<evidence type="ECO:0000313" key="3">
    <source>
        <dbReference type="Proteomes" id="UP000051802"/>
    </source>
</evidence>
<dbReference type="EMBL" id="LLXU01000131">
    <property type="protein sequence ID" value="KRG37730.1"/>
    <property type="molecule type" value="Genomic_DNA"/>
</dbReference>
<evidence type="ECO:0000256" key="1">
    <source>
        <dbReference type="SAM" id="Phobius"/>
    </source>
</evidence>
<evidence type="ECO:0000313" key="2">
    <source>
        <dbReference type="EMBL" id="KRG37730.1"/>
    </source>
</evidence>
<keyword evidence="3" id="KW-1185">Reference proteome</keyword>
<dbReference type="RefSeq" id="WP_057649258.1">
    <property type="nucleotide sequence ID" value="NZ_LLXU01000131.1"/>
</dbReference>
<dbReference type="AlphaFoldDB" id="A0A0R0A5D5"/>
<keyword evidence="1" id="KW-0472">Membrane</keyword>
<keyword evidence="1" id="KW-0812">Transmembrane</keyword>
<gene>
    <name evidence="2" type="ORF">ARC20_02225</name>
</gene>
<proteinExistence type="predicted"/>